<reference evidence="2" key="1">
    <citation type="submission" date="2020-12" db="UniProtKB">
        <authorList>
            <consortium name="WormBaseParasite"/>
        </authorList>
    </citation>
    <scope>IDENTIFICATION</scope>
    <source>
        <strain evidence="2">MHco3</strain>
    </source>
</reference>
<accession>A0A7I4YJ72</accession>
<evidence type="ECO:0000313" key="2">
    <source>
        <dbReference type="WBParaSite" id="HCON_00107080-00001"/>
    </source>
</evidence>
<dbReference type="WBParaSite" id="HCON_00107080-00001">
    <property type="protein sequence ID" value="HCON_00107080-00001"/>
    <property type="gene ID" value="HCON_00107080"/>
</dbReference>
<protein>
    <submittedName>
        <fullName evidence="2">FRIGIDA-like protein</fullName>
    </submittedName>
</protein>
<dbReference type="OrthoDB" id="5873711at2759"/>
<dbReference type="Proteomes" id="UP000025227">
    <property type="component" value="Unplaced"/>
</dbReference>
<proteinExistence type="predicted"/>
<evidence type="ECO:0000313" key="1">
    <source>
        <dbReference type="Proteomes" id="UP000025227"/>
    </source>
</evidence>
<keyword evidence="1" id="KW-1185">Reference proteome</keyword>
<sequence length="387" mass="43509">MSESVGSLLDSYNFSWLAAGYAVAVTNQDEGAAAASGDLPSGSPHYFSLSLSPSPNIHSSDFSTYDTSSIDLSTPYPSGLSSSFDRSDTRNVNVNVTDTSSTMAEETGWFSHHQGLPQSEVGLPSRQHSEKVSFCFPSEQNTGCAHGRRRGILKRQHTRCSLCNDLDLINVEADRQALLESHSNQTEACYHKAKKIRTRKSLEEMDMLQKNWIENVRSSDFSGEAAVSHIVHTWKSLSKTYSTLSGRSSDMQESLKLFVSNAIRLTDLLTIRGYKEVPTLISQFVLHVIGVYMKKPKHLYELSQPWKQSREILRMVCEIPTNVDTLLSILATLKEANLRFLKTLTSDCIDRDDSFVNLVVSEMNDLESRVLRRNEQLHRREKYGLPF</sequence>
<dbReference type="AlphaFoldDB" id="A0A7I4YJ72"/>
<name>A0A7I4YJ72_HAECO</name>
<organism evidence="1 2">
    <name type="scientific">Haemonchus contortus</name>
    <name type="common">Barber pole worm</name>
    <dbReference type="NCBI Taxonomy" id="6289"/>
    <lineage>
        <taxon>Eukaryota</taxon>
        <taxon>Metazoa</taxon>
        <taxon>Ecdysozoa</taxon>
        <taxon>Nematoda</taxon>
        <taxon>Chromadorea</taxon>
        <taxon>Rhabditida</taxon>
        <taxon>Rhabditina</taxon>
        <taxon>Rhabditomorpha</taxon>
        <taxon>Strongyloidea</taxon>
        <taxon>Trichostrongylidae</taxon>
        <taxon>Haemonchus</taxon>
    </lineage>
</organism>